<dbReference type="InterPro" id="IPR006204">
    <property type="entry name" value="GHMP_kinase_N_dom"/>
</dbReference>
<dbReference type="NCBIfam" id="TIGR00191">
    <property type="entry name" value="thrB"/>
    <property type="match status" value="1"/>
</dbReference>
<comment type="similarity">
    <text evidence="2 11">Belongs to the GHMP kinase family. Homoserine kinase subfamily.</text>
</comment>
<keyword evidence="8 11" id="KW-0547">Nucleotide-binding</keyword>
<keyword evidence="7 11" id="KW-0791">Threonine biosynthesis</keyword>
<evidence type="ECO:0000313" key="14">
    <source>
        <dbReference type="EMBL" id="TVP39766.1"/>
    </source>
</evidence>
<keyword evidence="6 11" id="KW-0808">Transferase</keyword>
<dbReference type="SUPFAM" id="SSF55060">
    <property type="entry name" value="GHMP Kinase, C-terminal domain"/>
    <property type="match status" value="1"/>
</dbReference>
<dbReference type="InterPro" id="IPR020568">
    <property type="entry name" value="Ribosomal_Su5_D2-typ_SF"/>
</dbReference>
<evidence type="ECO:0000256" key="3">
    <source>
        <dbReference type="ARBA" id="ARBA00012078"/>
    </source>
</evidence>
<dbReference type="NCBIfam" id="NF002288">
    <property type="entry name" value="PRK01212.1-4"/>
    <property type="match status" value="1"/>
</dbReference>
<dbReference type="HAMAP" id="MF_00384">
    <property type="entry name" value="Homoser_kinase"/>
    <property type="match status" value="1"/>
</dbReference>
<sequence length="330" mass="35931">MKKEKHEIVAEYVECTASASASTANLGPGYDVFGLGLDILEDIVSIKLERKTIANKNNVKIIMSGDLGKNIPNDIDSNSAGKVAKKIISDYDLHNYNCLIEIRKNIPPGYGMGSSAASAVATAVSLNAIFGLNIDDTKLLDYSAEGELASAGVKHFDNVAGSFFGNFVIVKTHPKLEFIKIESPNNLFMVICVPLIQVPKMKTEFSRKVIPQQVPLEKMVHNVANACSVVAGFYTKDIEMICNGINDCIIEPARKKLIPGYEKIKERSLEEGAMAFTISGAGPSTVAFLDSSKKQLRISEVMEEEYEKINIKCKTFISKPGSGSKIISLK</sequence>
<dbReference type="Proteomes" id="UP000315289">
    <property type="component" value="Unassembled WGS sequence"/>
</dbReference>
<dbReference type="InterPro" id="IPR013750">
    <property type="entry name" value="GHMP_kinase_C_dom"/>
</dbReference>
<evidence type="ECO:0000256" key="7">
    <source>
        <dbReference type="ARBA" id="ARBA00022697"/>
    </source>
</evidence>
<evidence type="ECO:0000256" key="11">
    <source>
        <dbReference type="HAMAP-Rule" id="MF_00384"/>
    </source>
</evidence>
<proteinExistence type="inferred from homology"/>
<dbReference type="Gene3D" id="3.30.230.10">
    <property type="match status" value="1"/>
</dbReference>
<comment type="subcellular location">
    <subcellularLocation>
        <location evidence="11">Cytoplasm</location>
    </subcellularLocation>
</comment>
<dbReference type="InterPro" id="IPR006203">
    <property type="entry name" value="GHMP_knse_ATP-bd_CS"/>
</dbReference>
<dbReference type="GO" id="GO:0009088">
    <property type="term" value="P:threonine biosynthetic process"/>
    <property type="evidence" value="ECO:0007669"/>
    <property type="project" value="UniProtKB-UniRule"/>
</dbReference>
<name>A0A557ST18_9ARCH</name>
<dbReference type="Pfam" id="PF00288">
    <property type="entry name" value="GHMP_kinases_N"/>
    <property type="match status" value="1"/>
</dbReference>
<dbReference type="UniPathway" id="UPA00050">
    <property type="reaction ID" value="UER00064"/>
</dbReference>
<dbReference type="OrthoDB" id="28273at2157"/>
<keyword evidence="11" id="KW-0963">Cytoplasm</keyword>
<evidence type="ECO:0000256" key="2">
    <source>
        <dbReference type="ARBA" id="ARBA00007370"/>
    </source>
</evidence>
<dbReference type="InterPro" id="IPR036554">
    <property type="entry name" value="GHMP_kinase_C_sf"/>
</dbReference>
<dbReference type="RefSeq" id="WP_144733207.1">
    <property type="nucleotide sequence ID" value="NZ_ML675588.1"/>
</dbReference>
<evidence type="ECO:0000256" key="10">
    <source>
        <dbReference type="ARBA" id="ARBA00022840"/>
    </source>
</evidence>
<dbReference type="PROSITE" id="PS00627">
    <property type="entry name" value="GHMP_KINASES_ATP"/>
    <property type="match status" value="1"/>
</dbReference>
<dbReference type="PANTHER" id="PTHR20861">
    <property type="entry name" value="HOMOSERINE/4-DIPHOSPHOCYTIDYL-2-C-METHYL-D-ERYTHRITOL KINASE"/>
    <property type="match status" value="1"/>
</dbReference>
<dbReference type="AlphaFoldDB" id="A0A557ST18"/>
<dbReference type="GO" id="GO:0004413">
    <property type="term" value="F:homoserine kinase activity"/>
    <property type="evidence" value="ECO:0007669"/>
    <property type="project" value="UniProtKB-UniRule"/>
</dbReference>
<dbReference type="PRINTS" id="PR00958">
    <property type="entry name" value="HOMSERKINASE"/>
</dbReference>
<dbReference type="Pfam" id="PF08544">
    <property type="entry name" value="GHMP_kinases_C"/>
    <property type="match status" value="1"/>
</dbReference>
<dbReference type="InterPro" id="IPR000870">
    <property type="entry name" value="Homoserine_kinase"/>
</dbReference>
<evidence type="ECO:0000259" key="13">
    <source>
        <dbReference type="Pfam" id="PF08544"/>
    </source>
</evidence>
<dbReference type="SUPFAM" id="SSF54211">
    <property type="entry name" value="Ribosomal protein S5 domain 2-like"/>
    <property type="match status" value="1"/>
</dbReference>
<dbReference type="PIRSF" id="PIRSF000676">
    <property type="entry name" value="Homoser_kin"/>
    <property type="match status" value="1"/>
</dbReference>
<reference evidence="14 15" key="1">
    <citation type="journal article" date="2019" name="Front. Microbiol.">
        <title>Ammonia Oxidation by the Arctic Terrestrial Thaumarchaeote Candidatus Nitrosocosmicus arcticus Is Stimulated by Increasing Temperatures.</title>
        <authorList>
            <person name="Alves R.J.E."/>
            <person name="Kerou M."/>
            <person name="Zappe A."/>
            <person name="Bittner R."/>
            <person name="Abby S.S."/>
            <person name="Schmidt H.A."/>
            <person name="Pfeifer K."/>
            <person name="Schleper C."/>
        </authorList>
    </citation>
    <scope>NUCLEOTIDE SEQUENCE [LARGE SCALE GENOMIC DNA]</scope>
    <source>
        <strain evidence="14 15">Kfb</strain>
    </source>
</reference>
<evidence type="ECO:0000256" key="1">
    <source>
        <dbReference type="ARBA" id="ARBA00005015"/>
    </source>
</evidence>
<evidence type="ECO:0000313" key="15">
    <source>
        <dbReference type="Proteomes" id="UP000315289"/>
    </source>
</evidence>
<protein>
    <recommendedName>
        <fullName evidence="4 11">Homoserine kinase</fullName>
        <shortName evidence="11">HK</shortName>
        <shortName evidence="11">HSK</shortName>
        <ecNumber evidence="3 11">2.7.1.39</ecNumber>
    </recommendedName>
</protein>
<feature type="domain" description="GHMP kinase C-terminal" evidence="13">
    <location>
        <begin position="232"/>
        <end position="307"/>
    </location>
</feature>
<organism evidence="14 15">
    <name type="scientific">Candidatus Nitrosocosmicus arcticus</name>
    <dbReference type="NCBI Taxonomy" id="2035267"/>
    <lineage>
        <taxon>Archaea</taxon>
        <taxon>Nitrososphaerota</taxon>
        <taxon>Nitrososphaeria</taxon>
        <taxon>Nitrososphaerales</taxon>
        <taxon>Nitrososphaeraceae</taxon>
        <taxon>Candidatus Nitrosocosmicus</taxon>
    </lineage>
</organism>
<evidence type="ECO:0000256" key="5">
    <source>
        <dbReference type="ARBA" id="ARBA00022605"/>
    </source>
</evidence>
<dbReference type="GO" id="GO:0005737">
    <property type="term" value="C:cytoplasm"/>
    <property type="evidence" value="ECO:0007669"/>
    <property type="project" value="UniProtKB-SubCell"/>
</dbReference>
<accession>A0A557ST18</accession>
<feature type="domain" description="GHMP kinase N-terminal" evidence="12">
    <location>
        <begin position="81"/>
        <end position="165"/>
    </location>
</feature>
<keyword evidence="15" id="KW-1185">Reference proteome</keyword>
<keyword evidence="5 11" id="KW-0028">Amino-acid biosynthesis</keyword>
<evidence type="ECO:0000256" key="4">
    <source>
        <dbReference type="ARBA" id="ARBA00017858"/>
    </source>
</evidence>
<evidence type="ECO:0000256" key="8">
    <source>
        <dbReference type="ARBA" id="ARBA00022741"/>
    </source>
</evidence>
<dbReference type="EC" id="2.7.1.39" evidence="3 11"/>
<gene>
    <name evidence="11 14" type="primary">thrB</name>
    <name evidence="14" type="ORF">NARC_130105</name>
</gene>
<keyword evidence="10 11" id="KW-0067">ATP-binding</keyword>
<comment type="caution">
    <text evidence="14">The sequence shown here is derived from an EMBL/GenBank/DDBJ whole genome shotgun (WGS) entry which is preliminary data.</text>
</comment>
<evidence type="ECO:0000256" key="9">
    <source>
        <dbReference type="ARBA" id="ARBA00022777"/>
    </source>
</evidence>
<dbReference type="InterPro" id="IPR014721">
    <property type="entry name" value="Ribsml_uS5_D2-typ_fold_subgr"/>
</dbReference>
<evidence type="ECO:0000256" key="6">
    <source>
        <dbReference type="ARBA" id="ARBA00022679"/>
    </source>
</evidence>
<dbReference type="Gene3D" id="3.30.70.890">
    <property type="entry name" value="GHMP kinase, C-terminal domain"/>
    <property type="match status" value="1"/>
</dbReference>
<keyword evidence="9 11" id="KW-0418">Kinase</keyword>
<comment type="function">
    <text evidence="11">Catalyzes the ATP-dependent phosphorylation of L-homoserine to L-homoserine phosphate.</text>
</comment>
<comment type="pathway">
    <text evidence="1 11">Amino-acid biosynthesis; L-threonine biosynthesis; L-threonine from L-aspartate: step 4/5.</text>
</comment>
<dbReference type="PANTHER" id="PTHR20861:SF1">
    <property type="entry name" value="HOMOSERINE KINASE"/>
    <property type="match status" value="1"/>
</dbReference>
<dbReference type="EMBL" id="VOAH01000013">
    <property type="protein sequence ID" value="TVP39766.1"/>
    <property type="molecule type" value="Genomic_DNA"/>
</dbReference>
<evidence type="ECO:0000259" key="12">
    <source>
        <dbReference type="Pfam" id="PF00288"/>
    </source>
</evidence>
<comment type="catalytic activity">
    <reaction evidence="11">
        <text>L-homoserine + ATP = O-phospho-L-homoserine + ADP + H(+)</text>
        <dbReference type="Rhea" id="RHEA:13985"/>
        <dbReference type="ChEBI" id="CHEBI:15378"/>
        <dbReference type="ChEBI" id="CHEBI:30616"/>
        <dbReference type="ChEBI" id="CHEBI:57476"/>
        <dbReference type="ChEBI" id="CHEBI:57590"/>
        <dbReference type="ChEBI" id="CHEBI:456216"/>
        <dbReference type="EC" id="2.7.1.39"/>
    </reaction>
</comment>
<feature type="binding site" evidence="11">
    <location>
        <begin position="107"/>
        <end position="117"/>
    </location>
    <ligand>
        <name>ATP</name>
        <dbReference type="ChEBI" id="CHEBI:30616"/>
    </ligand>
</feature>
<dbReference type="GO" id="GO:0005524">
    <property type="term" value="F:ATP binding"/>
    <property type="evidence" value="ECO:0007669"/>
    <property type="project" value="UniProtKB-UniRule"/>
</dbReference>